<evidence type="ECO:0000256" key="6">
    <source>
        <dbReference type="PROSITE-ProRule" id="PRU00104"/>
    </source>
</evidence>
<dbReference type="FunFam" id="3.30.2410.10:FF:000007">
    <property type="entry name" value="Putative E3 ubiquitin-protein ligase HECTD1"/>
    <property type="match status" value="1"/>
</dbReference>
<feature type="region of interest" description="Disordered" evidence="7">
    <location>
        <begin position="1"/>
        <end position="85"/>
    </location>
</feature>
<dbReference type="CDD" id="cd00078">
    <property type="entry name" value="HECTc"/>
    <property type="match status" value="1"/>
</dbReference>
<dbReference type="EC" id="2.3.2.26" evidence="3"/>
<dbReference type="PANTHER" id="PTHR45670">
    <property type="entry name" value="E3 UBIQUITIN-PROTEIN LIGASE TRIP12"/>
    <property type="match status" value="1"/>
</dbReference>
<dbReference type="InterPro" id="IPR016024">
    <property type="entry name" value="ARM-type_fold"/>
</dbReference>
<name>A0AAN9IL90_CLITE</name>
<dbReference type="Gene3D" id="1.25.10.10">
    <property type="entry name" value="Leucine-rich Repeat Variant"/>
    <property type="match status" value="1"/>
</dbReference>
<comment type="similarity">
    <text evidence="2">Belongs to the UPL family. K-HECT subfamily.</text>
</comment>
<keyword evidence="4" id="KW-0808">Transferase</keyword>
<evidence type="ECO:0000256" key="1">
    <source>
        <dbReference type="ARBA" id="ARBA00000885"/>
    </source>
</evidence>
<dbReference type="Pfam" id="PF25579">
    <property type="entry name" value="TPR_TRIP12_N"/>
    <property type="match status" value="1"/>
</dbReference>
<sequence>MESRGQKRPEMVDELPADKRACSSLDFRPSSSNSSVQTPMNSTHSTVEAHDNEMDTSSSASASSRSEGEPEKDSAYGSCDSDDMEQHHGALHEYHRRRLSSDHGKFKNIISSLSGQTEPSCQLAVLTDLCEVLSFCTEGSLSSMTSDLLSPLLVKLAKHESNPDIMLFSIRAITYICDLYPRSAGFLVRHDAVPTLCQRLLAIEYLDVAEQCLQALEKISREQPLACLQAGAIMAVLNYIDFFSTSIQRVALSTVVNICKKLPSESPSPFMEAVPILCNLLQYEDRQLVENVATCLIKIVERVAQSSEMLDELCKHGLIQQATHLLGLNGRTTLSQLIYNGLIGLLVKLSSGSVVAFRTLYELNISSILRDILSTFDLSHAVSSSQLVGGSCNRVYEVLKLLNELLPGRAKDQNDQLALDKESFLDNHPDLLQRLGMDLFPMLIQVFNSGASLYVCHGCLSVMYKLVSLSKSDMLVELLKNNNISSFLAGVFTRKDHHMLMLALQIAEIILQNFPDSFLKLFVKEGVFFAIDALLTPERSSQLMYPVFSGIQLSLDSTPKPASREALKCLCYAFSTGQSSILSEAGSCKLNKDSVYNLAEHIKTKYLAPELYDSEKGLTDILQNLRALSTDLLSMSTDHGAFAVNEEKINSLLYQIMEKLTGREQVSTFEFIESGVVKSLVNYLSCAQYMRENKGVQGVCNYNAVTEKRFEALASICLCASQPLSSETPLSILIRNLQTALTSLEAFPIILSNGSKLRHSFATVPNGCSIPYPCLKVRFVKGEGETFLNDHIEDFLTVDPFSSLHAIERFLWPKVSAKTREPSSSVHVVLQPESPPLQSPSNASSCPVEIPVMLVSADMSTDLPETQREDSKLGPANMTTDLPETQREEIKLSEPSPDLVVNVNVGESSSSVTQGYADQELQVNAEPNSKLEKQHLASCSNGAAQKLVFYFEGQSLDHKLTLYQAILHHLIKQNDSFSSAKLWSQVHTLTYRRDVKFQDMILPESHSSHQDFSSDKALAYYQHTSFFSDMFSCELVSDLEKSSPTYDILLLLKSLESMNRFMFQLMSRERICAFSEGKVDNLDSLKVTIPSVSQNEFVSSKLTEKLEQQMRDSLAVSIGGIPFWCNQLMASCPFLFSFEARCKYFKLQAFGQPQVQPHMSYNSSGTVTDRRLGTGGLPRKKFLVYRNRILESAAEMMDLHASHKVILEVEYDEEVGTGLGPTLEFYTLVCQEFQKFRLGMWREDASSFNLKTNLQAEETGTPCFYGLFPRPWSSMQDTSNGKQFSEITKKFFLLGQVVGKALQDGRVLDFHFSKAFYKLILGKELSLYDIQFFDPGLGRVLQEFQALVLRKKILESISGGNSEFQCRLNFRDTEIEDLCLDFTLPGYPDIVLASGPDHTMVNMKNLEDYVSFIVDATVRSGISRQVEAFKSGFNQVFCIEHLKIFNEEELERMLCGEYDSWAINELADHIKFDHGYTASSPPIVSLLEIIREFNHEQRRAFLQFVTGAPRLPPGGLASLNPKLTIVRKHCSNRADTDLPSVMTCANYLKLPPYSSKERMKEKLLYAITEGQGSFHLS</sequence>
<keyword evidence="10" id="KW-1185">Reference proteome</keyword>
<protein>
    <recommendedName>
        <fullName evidence="3">HECT-type E3 ubiquitin transferase</fullName>
        <ecNumber evidence="3">2.3.2.26</ecNumber>
    </recommendedName>
</protein>
<feature type="active site" description="Glycyl thioester intermediate" evidence="6">
    <location>
        <position position="1544"/>
    </location>
</feature>
<dbReference type="SUPFAM" id="SSF48371">
    <property type="entry name" value="ARM repeat"/>
    <property type="match status" value="1"/>
</dbReference>
<comment type="caution">
    <text evidence="9">The sequence shown here is derived from an EMBL/GenBank/DDBJ whole genome shotgun (WGS) entry which is preliminary data.</text>
</comment>
<proteinExistence type="inferred from homology"/>
<gene>
    <name evidence="9" type="ORF">RJT34_24437</name>
</gene>
<evidence type="ECO:0000256" key="5">
    <source>
        <dbReference type="ARBA" id="ARBA00022786"/>
    </source>
</evidence>
<keyword evidence="5 6" id="KW-0833">Ubl conjugation pathway</keyword>
<dbReference type="InterPro" id="IPR035983">
    <property type="entry name" value="Hect_E3_ubiquitin_ligase"/>
</dbReference>
<feature type="compositionally biased region" description="Polar residues" evidence="7">
    <location>
        <begin position="29"/>
        <end position="46"/>
    </location>
</feature>
<dbReference type="GO" id="GO:0043161">
    <property type="term" value="P:proteasome-mediated ubiquitin-dependent protein catabolic process"/>
    <property type="evidence" value="ECO:0007669"/>
    <property type="project" value="TreeGrafter"/>
</dbReference>
<evidence type="ECO:0000256" key="2">
    <source>
        <dbReference type="ARBA" id="ARBA00006331"/>
    </source>
</evidence>
<dbReference type="Gene3D" id="3.30.2410.10">
    <property type="entry name" value="Hect, E3 ligase catalytic domain"/>
    <property type="match status" value="1"/>
</dbReference>
<dbReference type="PROSITE" id="PS50237">
    <property type="entry name" value="HECT"/>
    <property type="match status" value="1"/>
</dbReference>
<reference evidence="9 10" key="1">
    <citation type="submission" date="2024-01" db="EMBL/GenBank/DDBJ databases">
        <title>The genomes of 5 underutilized Papilionoideae crops provide insights into root nodulation and disease resistance.</title>
        <authorList>
            <person name="Yuan L."/>
        </authorList>
    </citation>
    <scope>NUCLEOTIDE SEQUENCE [LARGE SCALE GENOMIC DNA]</scope>
    <source>
        <strain evidence="9">LY-2023</strain>
        <tissue evidence="9">Leaf</tissue>
    </source>
</reference>
<dbReference type="Pfam" id="PF00632">
    <property type="entry name" value="HECT"/>
    <property type="match status" value="1"/>
</dbReference>
<dbReference type="InterPro" id="IPR000569">
    <property type="entry name" value="HECT_dom"/>
</dbReference>
<evidence type="ECO:0000259" key="8">
    <source>
        <dbReference type="PROSITE" id="PS50237"/>
    </source>
</evidence>
<dbReference type="Gene3D" id="3.90.1750.10">
    <property type="entry name" value="Hect, E3 ligase catalytic domains"/>
    <property type="match status" value="1"/>
</dbReference>
<dbReference type="InterPro" id="IPR011989">
    <property type="entry name" value="ARM-like"/>
</dbReference>
<evidence type="ECO:0000256" key="7">
    <source>
        <dbReference type="SAM" id="MobiDB-lite"/>
    </source>
</evidence>
<dbReference type="GO" id="GO:0061630">
    <property type="term" value="F:ubiquitin protein ligase activity"/>
    <property type="evidence" value="ECO:0007669"/>
    <property type="project" value="UniProtKB-EC"/>
</dbReference>
<dbReference type="EMBL" id="JAYKXN010000006">
    <property type="protein sequence ID" value="KAK7279386.1"/>
    <property type="molecule type" value="Genomic_DNA"/>
</dbReference>
<evidence type="ECO:0000256" key="3">
    <source>
        <dbReference type="ARBA" id="ARBA00012485"/>
    </source>
</evidence>
<feature type="region of interest" description="Disordered" evidence="7">
    <location>
        <begin position="862"/>
        <end position="894"/>
    </location>
</feature>
<accession>A0AAN9IL90</accession>
<evidence type="ECO:0000313" key="10">
    <source>
        <dbReference type="Proteomes" id="UP001359559"/>
    </source>
</evidence>
<evidence type="ECO:0000256" key="4">
    <source>
        <dbReference type="ARBA" id="ARBA00022679"/>
    </source>
</evidence>
<feature type="compositionally biased region" description="Basic and acidic residues" evidence="7">
    <location>
        <begin position="1"/>
        <end position="21"/>
    </location>
</feature>
<dbReference type="InterPro" id="IPR057948">
    <property type="entry name" value="TPR_TRIP12_N"/>
</dbReference>
<dbReference type="SMART" id="SM00119">
    <property type="entry name" value="HECTc"/>
    <property type="match status" value="1"/>
</dbReference>
<comment type="catalytic activity">
    <reaction evidence="1">
        <text>S-ubiquitinyl-[E2 ubiquitin-conjugating enzyme]-L-cysteine + [acceptor protein]-L-lysine = [E2 ubiquitin-conjugating enzyme]-L-cysteine + N(6)-ubiquitinyl-[acceptor protein]-L-lysine.</text>
        <dbReference type="EC" id="2.3.2.26"/>
    </reaction>
</comment>
<dbReference type="PANTHER" id="PTHR45670:SF10">
    <property type="entry name" value="E3 UBIQUITIN-PROTEIN LIGASE UPL4"/>
    <property type="match status" value="1"/>
</dbReference>
<organism evidence="9 10">
    <name type="scientific">Clitoria ternatea</name>
    <name type="common">Butterfly pea</name>
    <dbReference type="NCBI Taxonomy" id="43366"/>
    <lineage>
        <taxon>Eukaryota</taxon>
        <taxon>Viridiplantae</taxon>
        <taxon>Streptophyta</taxon>
        <taxon>Embryophyta</taxon>
        <taxon>Tracheophyta</taxon>
        <taxon>Spermatophyta</taxon>
        <taxon>Magnoliopsida</taxon>
        <taxon>eudicotyledons</taxon>
        <taxon>Gunneridae</taxon>
        <taxon>Pentapetalae</taxon>
        <taxon>rosids</taxon>
        <taxon>fabids</taxon>
        <taxon>Fabales</taxon>
        <taxon>Fabaceae</taxon>
        <taxon>Papilionoideae</taxon>
        <taxon>50 kb inversion clade</taxon>
        <taxon>NPAAA clade</taxon>
        <taxon>indigoferoid/millettioid clade</taxon>
        <taxon>Phaseoleae</taxon>
        <taxon>Clitoria</taxon>
    </lineage>
</organism>
<dbReference type="SUPFAM" id="SSF56204">
    <property type="entry name" value="Hect, E3 ligase catalytic domain"/>
    <property type="match status" value="1"/>
</dbReference>
<evidence type="ECO:0000313" key="9">
    <source>
        <dbReference type="EMBL" id="KAK7279386.1"/>
    </source>
</evidence>
<dbReference type="InterPro" id="IPR045322">
    <property type="entry name" value="HECTD1/TRIP12-like"/>
</dbReference>
<dbReference type="GO" id="GO:0000209">
    <property type="term" value="P:protein polyubiquitination"/>
    <property type="evidence" value="ECO:0007669"/>
    <property type="project" value="TreeGrafter"/>
</dbReference>
<feature type="domain" description="HECT" evidence="8">
    <location>
        <begin position="1195"/>
        <end position="1577"/>
    </location>
</feature>
<dbReference type="Proteomes" id="UP001359559">
    <property type="component" value="Unassembled WGS sequence"/>
</dbReference>